<keyword evidence="1" id="KW-1133">Transmembrane helix</keyword>
<proteinExistence type="predicted"/>
<evidence type="ECO:0000256" key="1">
    <source>
        <dbReference type="SAM" id="Phobius"/>
    </source>
</evidence>
<evidence type="ECO:0000313" key="2">
    <source>
        <dbReference type="EMBL" id="SUJ11661.1"/>
    </source>
</evidence>
<keyword evidence="1" id="KW-0472">Membrane</keyword>
<protein>
    <submittedName>
        <fullName evidence="2">Uncharacterized protein</fullName>
    </submittedName>
</protein>
<dbReference type="RefSeq" id="WP_258862174.1">
    <property type="nucleotide sequence ID" value="NZ_UGYW01000002.1"/>
</dbReference>
<name>A0A380C2X5_SPHSI</name>
<dbReference type="AlphaFoldDB" id="A0A380C2X5"/>
<dbReference type="Proteomes" id="UP000254893">
    <property type="component" value="Unassembled WGS sequence"/>
</dbReference>
<dbReference type="EMBL" id="UGYW01000002">
    <property type="protein sequence ID" value="SUJ11661.1"/>
    <property type="molecule type" value="Genomic_DNA"/>
</dbReference>
<feature type="transmembrane region" description="Helical" evidence="1">
    <location>
        <begin position="39"/>
        <end position="57"/>
    </location>
</feature>
<gene>
    <name evidence="2" type="ORF">NCTC11388_02149</name>
</gene>
<evidence type="ECO:0000313" key="3">
    <source>
        <dbReference type="Proteomes" id="UP000254893"/>
    </source>
</evidence>
<accession>A0A380C2X5</accession>
<sequence>MSNQTYYISTLHRAKYMALIFGGITLVAVLLAFTPFQEIVKVLITLVSIPLVIFLAVRYSRIPSHWTFDDQKLTIIKSEKHIELPLANISHIRNLPRSGGNLLIIYQRKGHSYRFWRNKLFQNEDELQAMIQFIQHHNIEYYNM</sequence>
<keyword evidence="1" id="KW-0812">Transmembrane</keyword>
<feature type="transmembrane region" description="Helical" evidence="1">
    <location>
        <begin position="16"/>
        <end position="33"/>
    </location>
</feature>
<reference evidence="2 3" key="1">
    <citation type="submission" date="2018-06" db="EMBL/GenBank/DDBJ databases">
        <authorList>
            <consortium name="Pathogen Informatics"/>
            <person name="Doyle S."/>
        </authorList>
    </citation>
    <scope>NUCLEOTIDE SEQUENCE [LARGE SCALE GENOMIC DNA]</scope>
    <source>
        <strain evidence="2 3">NCTC11388</strain>
    </source>
</reference>
<organism evidence="2 3">
    <name type="scientific">Sphingobacterium spiritivorum</name>
    <name type="common">Flavobacterium spiritivorum</name>
    <dbReference type="NCBI Taxonomy" id="258"/>
    <lineage>
        <taxon>Bacteria</taxon>
        <taxon>Pseudomonadati</taxon>
        <taxon>Bacteroidota</taxon>
        <taxon>Sphingobacteriia</taxon>
        <taxon>Sphingobacteriales</taxon>
        <taxon>Sphingobacteriaceae</taxon>
        <taxon>Sphingobacterium</taxon>
    </lineage>
</organism>